<comment type="caution">
    <text evidence="1">The sequence shown here is derived from an EMBL/GenBank/DDBJ whole genome shotgun (WGS) entry which is preliminary data.</text>
</comment>
<reference evidence="1 2" key="1">
    <citation type="submission" date="2020-08" db="EMBL/GenBank/DDBJ databases">
        <title>Sequencing the genomes of 1000 actinobacteria strains.</title>
        <authorList>
            <person name="Klenk H.-P."/>
        </authorList>
    </citation>
    <scope>NUCLEOTIDE SEQUENCE [LARGE SCALE GENOMIC DNA]</scope>
    <source>
        <strain evidence="1 2">DSM 45084</strain>
    </source>
</reference>
<evidence type="ECO:0000313" key="1">
    <source>
        <dbReference type="EMBL" id="MBB4968879.1"/>
    </source>
</evidence>
<dbReference type="Pfam" id="PF06718">
    <property type="entry name" value="DUF1203"/>
    <property type="match status" value="1"/>
</dbReference>
<accession>A0A7W7T981</accession>
<sequence>MRIHALPEAVVERARASAGVDEFHELRDEAVGAPLRCCLRRAGEGEAVVLFRYSPTAGTGPYAELGPVFVHAEPCGGLDRDDVFPEAFRHSPRVFRAYGPEGRIEGGRVVEVGSLDAELARMLDDPAVVEVQVRSASHGCFLFAVTPG</sequence>
<dbReference type="Proteomes" id="UP000542674">
    <property type="component" value="Unassembled WGS sequence"/>
</dbReference>
<proteinExistence type="predicted"/>
<dbReference type="RefSeq" id="WP_184674620.1">
    <property type="nucleotide sequence ID" value="NZ_BAABAI010000043.1"/>
</dbReference>
<dbReference type="InterPro" id="IPR009593">
    <property type="entry name" value="DUF1203"/>
</dbReference>
<dbReference type="PIRSF" id="PIRSF034110">
    <property type="entry name" value="DUF1203"/>
    <property type="match status" value="1"/>
</dbReference>
<organism evidence="1 2">
    <name type="scientific">Saccharothrix violaceirubra</name>
    <dbReference type="NCBI Taxonomy" id="413306"/>
    <lineage>
        <taxon>Bacteria</taxon>
        <taxon>Bacillati</taxon>
        <taxon>Actinomycetota</taxon>
        <taxon>Actinomycetes</taxon>
        <taxon>Pseudonocardiales</taxon>
        <taxon>Pseudonocardiaceae</taxon>
        <taxon>Saccharothrix</taxon>
    </lineage>
</organism>
<evidence type="ECO:0000313" key="2">
    <source>
        <dbReference type="Proteomes" id="UP000542674"/>
    </source>
</evidence>
<name>A0A7W7T981_9PSEU</name>
<evidence type="ECO:0008006" key="3">
    <source>
        <dbReference type="Google" id="ProtNLM"/>
    </source>
</evidence>
<gene>
    <name evidence="1" type="ORF">F4559_006238</name>
</gene>
<dbReference type="EMBL" id="JACHJS010000001">
    <property type="protein sequence ID" value="MBB4968879.1"/>
    <property type="molecule type" value="Genomic_DNA"/>
</dbReference>
<keyword evidence="2" id="KW-1185">Reference proteome</keyword>
<dbReference type="AlphaFoldDB" id="A0A7W7T981"/>
<protein>
    <recommendedName>
        <fullName evidence="3">DUF1203 domain-containing protein</fullName>
    </recommendedName>
</protein>